<feature type="compositionally biased region" description="Acidic residues" evidence="1">
    <location>
        <begin position="485"/>
        <end position="495"/>
    </location>
</feature>
<proteinExistence type="predicted"/>
<dbReference type="AlphaFoldDB" id="A0A835Z504"/>
<dbReference type="PANTHER" id="PTHR28601">
    <property type="entry name" value="COILED-COIL DOMAIN-CONTAINING PROTEIN 24"/>
    <property type="match status" value="1"/>
</dbReference>
<sequence length="602" mass="65935">MATLWQRMEATLRPQEKAVIQRVIGHHVIEQNESLRAEVKALEDILDSIDEEKGAGGTMRRPGALQGDEPGWSLLEQHIRMLLRECETDSRYGAQVLIADGSDKAVYEYIAATEQRHAASARTCSRTRPASAFSERSVQSAPVLGSNTHGELGVDAIDSVVHQVRGAFAEEAQRHASSAGCDGRVLLSQSLKVSVATRCRPDIANFSQSLWQTRLSVLDGIRLERRLMSELLKAQAAAQVVEQDLLAVAKAGAFGYVLLQWSHPECFITQSFKPCLIYTWWRALSGDKGFEATAAHADLMGKLNLGWELGDVADSDDPKATHVVPPSVLEAAARHGTTRLEAFELRPAGPSGVAGIAVHDTKGQQFFTHEEERFAEHLLEGKLLPGSTAESRNYRYWFMLGQFGIGPISSLASAPHAVVLVFDVTLRSFEAMLRTCGCDTANGSGQQPQQQPPALVRCYRSVLRRARQYGLEVFAALTHVDAYEPDEELDSDSDSDATTPKNVQDNGPPPMTFNRERDMPALIERWQHELCRALCGSHNPPKSGPGFLVPQHVFAMENYRASKSARDTGIDLAALEFLESVVAAGHTFISSRCNQPAGCIVS</sequence>
<keyword evidence="3" id="KW-1185">Reference proteome</keyword>
<feature type="region of interest" description="Disordered" evidence="1">
    <location>
        <begin position="485"/>
        <end position="515"/>
    </location>
</feature>
<dbReference type="EMBL" id="JAFCMP010000101">
    <property type="protein sequence ID" value="KAG5186916.1"/>
    <property type="molecule type" value="Genomic_DNA"/>
</dbReference>
<dbReference type="Proteomes" id="UP000664859">
    <property type="component" value="Unassembled WGS sequence"/>
</dbReference>
<gene>
    <name evidence="2" type="ORF">JKP88DRAFT_262496</name>
</gene>
<reference evidence="2" key="1">
    <citation type="submission" date="2021-02" db="EMBL/GenBank/DDBJ databases">
        <title>First Annotated Genome of the Yellow-green Alga Tribonema minus.</title>
        <authorList>
            <person name="Mahan K.M."/>
        </authorList>
    </citation>
    <scope>NUCLEOTIDE SEQUENCE</scope>
    <source>
        <strain evidence="2">UTEX B ZZ1240</strain>
    </source>
</reference>
<evidence type="ECO:0000256" key="1">
    <source>
        <dbReference type="SAM" id="MobiDB-lite"/>
    </source>
</evidence>
<protein>
    <submittedName>
        <fullName evidence="2">Uncharacterized protein</fullName>
    </submittedName>
</protein>
<dbReference type="Pfam" id="PF15669">
    <property type="entry name" value="CCDC24"/>
    <property type="match status" value="1"/>
</dbReference>
<name>A0A835Z504_9STRA</name>
<evidence type="ECO:0000313" key="3">
    <source>
        <dbReference type="Proteomes" id="UP000664859"/>
    </source>
</evidence>
<organism evidence="2 3">
    <name type="scientific">Tribonema minus</name>
    <dbReference type="NCBI Taxonomy" id="303371"/>
    <lineage>
        <taxon>Eukaryota</taxon>
        <taxon>Sar</taxon>
        <taxon>Stramenopiles</taxon>
        <taxon>Ochrophyta</taxon>
        <taxon>PX clade</taxon>
        <taxon>Xanthophyceae</taxon>
        <taxon>Tribonematales</taxon>
        <taxon>Tribonemataceae</taxon>
        <taxon>Tribonema</taxon>
    </lineage>
</organism>
<dbReference type="PANTHER" id="PTHR28601:SF1">
    <property type="entry name" value="COILED-COIL DOMAIN-CONTAINING PROTEIN 24"/>
    <property type="match status" value="1"/>
</dbReference>
<accession>A0A835Z504</accession>
<comment type="caution">
    <text evidence="2">The sequence shown here is derived from an EMBL/GenBank/DDBJ whole genome shotgun (WGS) entry which is preliminary data.</text>
</comment>
<evidence type="ECO:0000313" key="2">
    <source>
        <dbReference type="EMBL" id="KAG5186916.1"/>
    </source>
</evidence>
<dbReference type="InterPro" id="IPR031367">
    <property type="entry name" value="CCDC24"/>
</dbReference>
<dbReference type="OrthoDB" id="25620at2759"/>